<evidence type="ECO:0000313" key="3">
    <source>
        <dbReference type="Proteomes" id="UP000198507"/>
    </source>
</evidence>
<dbReference type="EMBL" id="FOIE01000004">
    <property type="protein sequence ID" value="SET40126.1"/>
    <property type="molecule type" value="Genomic_DNA"/>
</dbReference>
<keyword evidence="3" id="KW-1185">Reference proteome</keyword>
<evidence type="ECO:0000259" key="1">
    <source>
        <dbReference type="Pfam" id="PF13302"/>
    </source>
</evidence>
<name>A0A1I0E573_9ACTN</name>
<evidence type="ECO:0000313" key="2">
    <source>
        <dbReference type="EMBL" id="SET40126.1"/>
    </source>
</evidence>
<dbReference type="Gene3D" id="3.40.630.30">
    <property type="match status" value="1"/>
</dbReference>
<dbReference type="PANTHER" id="PTHR43610:SF1">
    <property type="entry name" value="N-ACETYLTRANSFERASE DOMAIN-CONTAINING PROTEIN"/>
    <property type="match status" value="1"/>
</dbReference>
<organism evidence="2 3">
    <name type="scientific">Geodermatophilus poikilotrophus</name>
    <dbReference type="NCBI Taxonomy" id="1333667"/>
    <lineage>
        <taxon>Bacteria</taxon>
        <taxon>Bacillati</taxon>
        <taxon>Actinomycetota</taxon>
        <taxon>Actinomycetes</taxon>
        <taxon>Geodermatophilales</taxon>
        <taxon>Geodermatophilaceae</taxon>
        <taxon>Geodermatophilus</taxon>
    </lineage>
</organism>
<gene>
    <name evidence="2" type="ORF">SAMN04488546_2348</name>
</gene>
<dbReference type="OrthoDB" id="9795199at2"/>
<dbReference type="GO" id="GO:0016747">
    <property type="term" value="F:acyltransferase activity, transferring groups other than amino-acyl groups"/>
    <property type="evidence" value="ECO:0007669"/>
    <property type="project" value="InterPro"/>
</dbReference>
<dbReference type="Pfam" id="PF13302">
    <property type="entry name" value="Acetyltransf_3"/>
    <property type="match status" value="1"/>
</dbReference>
<proteinExistence type="predicted"/>
<keyword evidence="2" id="KW-0808">Transferase</keyword>
<dbReference type="InterPro" id="IPR000182">
    <property type="entry name" value="GNAT_dom"/>
</dbReference>
<reference evidence="3" key="1">
    <citation type="submission" date="2016-10" db="EMBL/GenBank/DDBJ databases">
        <authorList>
            <person name="Varghese N."/>
            <person name="Submissions S."/>
        </authorList>
    </citation>
    <scope>NUCLEOTIDE SEQUENCE [LARGE SCALE GENOMIC DNA]</scope>
    <source>
        <strain evidence="3">DSM 44209</strain>
    </source>
</reference>
<dbReference type="Proteomes" id="UP000198507">
    <property type="component" value="Unassembled WGS sequence"/>
</dbReference>
<accession>A0A1I0E573</accession>
<sequence>MADFAPVTLTGDVVTLEPLDRGHTDELAVAVSDGRLWELWYTSVPTPAGMAAGVEARLTRQEAGEMLPFVVRRNADGAVVGATTYCHADLAVPRLEVGYTWTAASAQRTGVNAESKLLLLTHAFETVGCLAVEFRTHWHNRQSRAAIARLGAKQDGVLRNHGRMPGGSLRDTVVFSTTDAEWPAVRGGLRHRLARHAG</sequence>
<dbReference type="PANTHER" id="PTHR43610">
    <property type="entry name" value="BLL6696 PROTEIN"/>
    <property type="match status" value="1"/>
</dbReference>
<feature type="domain" description="N-acetyltransferase" evidence="1">
    <location>
        <begin position="14"/>
        <end position="153"/>
    </location>
</feature>
<dbReference type="SUPFAM" id="SSF55729">
    <property type="entry name" value="Acyl-CoA N-acyltransferases (Nat)"/>
    <property type="match status" value="1"/>
</dbReference>
<dbReference type="InterPro" id="IPR016181">
    <property type="entry name" value="Acyl_CoA_acyltransferase"/>
</dbReference>
<dbReference type="AlphaFoldDB" id="A0A1I0E573"/>
<protein>
    <submittedName>
        <fullName evidence="2">Protein N-acetyltransferase, RimJ/RimL family</fullName>
    </submittedName>
</protein>
<dbReference type="RefSeq" id="WP_091443989.1">
    <property type="nucleotide sequence ID" value="NZ_FOIE01000004.1"/>
</dbReference>